<dbReference type="InterPro" id="IPR003439">
    <property type="entry name" value="ABC_transporter-like_ATP-bd"/>
</dbReference>
<keyword evidence="8 10" id="KW-1133">Transmembrane helix</keyword>
<evidence type="ECO:0000256" key="5">
    <source>
        <dbReference type="ARBA" id="ARBA00022737"/>
    </source>
</evidence>
<comment type="caution">
    <text evidence="12">The sequence shown here is derived from an EMBL/GenBank/DDBJ whole genome shotgun (WGS) entry which is preliminary data.</text>
</comment>
<keyword evidence="9 10" id="KW-0472">Membrane</keyword>
<dbReference type="CDD" id="cd03232">
    <property type="entry name" value="ABCG_PDR_domain2"/>
    <property type="match status" value="1"/>
</dbReference>
<keyword evidence="6" id="KW-0547">Nucleotide-binding</keyword>
<feature type="transmembrane region" description="Helical" evidence="10">
    <location>
        <begin position="1042"/>
        <end position="1065"/>
    </location>
</feature>
<evidence type="ECO:0000256" key="8">
    <source>
        <dbReference type="ARBA" id="ARBA00022989"/>
    </source>
</evidence>
<evidence type="ECO:0000313" key="12">
    <source>
        <dbReference type="EMBL" id="KAJ8442352.1"/>
    </source>
</evidence>
<feature type="transmembrane region" description="Helical" evidence="10">
    <location>
        <begin position="561"/>
        <end position="586"/>
    </location>
</feature>
<keyword evidence="3" id="KW-0813">Transport</keyword>
<dbReference type="InterPro" id="IPR003593">
    <property type="entry name" value="AAA+_ATPase"/>
</dbReference>
<dbReference type="GO" id="GO:0140359">
    <property type="term" value="F:ABC-type transporter activity"/>
    <property type="evidence" value="ECO:0007669"/>
    <property type="project" value="InterPro"/>
</dbReference>
<feature type="domain" description="ABC transporter" evidence="11">
    <location>
        <begin position="644"/>
        <end position="897"/>
    </location>
</feature>
<dbReference type="OrthoDB" id="66620at2759"/>
<organism evidence="12 13">
    <name type="scientific">Carnegiea gigantea</name>
    <dbReference type="NCBI Taxonomy" id="171969"/>
    <lineage>
        <taxon>Eukaryota</taxon>
        <taxon>Viridiplantae</taxon>
        <taxon>Streptophyta</taxon>
        <taxon>Embryophyta</taxon>
        <taxon>Tracheophyta</taxon>
        <taxon>Spermatophyta</taxon>
        <taxon>Magnoliopsida</taxon>
        <taxon>eudicotyledons</taxon>
        <taxon>Gunneridae</taxon>
        <taxon>Pentapetalae</taxon>
        <taxon>Caryophyllales</taxon>
        <taxon>Cactineae</taxon>
        <taxon>Cactaceae</taxon>
        <taxon>Cactoideae</taxon>
        <taxon>Echinocereeae</taxon>
        <taxon>Carnegiea</taxon>
    </lineage>
</organism>
<dbReference type="InterPro" id="IPR011990">
    <property type="entry name" value="TPR-like_helical_dom_sf"/>
</dbReference>
<keyword evidence="4 10" id="KW-0812">Transmembrane</keyword>
<dbReference type="GO" id="GO:0016887">
    <property type="term" value="F:ATP hydrolysis activity"/>
    <property type="evidence" value="ECO:0007669"/>
    <property type="project" value="InterPro"/>
</dbReference>
<feature type="transmembrane region" description="Helical" evidence="10">
    <location>
        <begin position="413"/>
        <end position="443"/>
    </location>
</feature>
<feature type="transmembrane region" description="Helical" evidence="10">
    <location>
        <begin position="1156"/>
        <end position="1175"/>
    </location>
</feature>
<feature type="transmembrane region" description="Helical" evidence="10">
    <location>
        <begin position="336"/>
        <end position="358"/>
    </location>
</feature>
<feature type="transmembrane region" description="Helical" evidence="10">
    <location>
        <begin position="1012"/>
        <end position="1030"/>
    </location>
</feature>
<dbReference type="FunFam" id="3.40.50.300:FF:000179">
    <property type="entry name" value="ABC transporter G family member 34"/>
    <property type="match status" value="1"/>
</dbReference>
<comment type="subcellular location">
    <subcellularLocation>
        <location evidence="1">Membrane</location>
        <topology evidence="1">Multi-pass membrane protein</topology>
    </subcellularLocation>
</comment>
<evidence type="ECO:0000256" key="4">
    <source>
        <dbReference type="ARBA" id="ARBA00022692"/>
    </source>
</evidence>
<dbReference type="PANTHER" id="PTHR19241">
    <property type="entry name" value="ATP-BINDING CASSETTE TRANSPORTER"/>
    <property type="match status" value="1"/>
</dbReference>
<name>A0A9Q1KGJ6_9CARY</name>
<sequence length="1330" mass="149309">MTLLLGPPGSGKTTLLLALSGLLGSELKVSGKVTYNGHEMHEFVPQRSSAYVSQHDVHIGEMTVRETLGFSAACQGVGPIYEMLLELLRREKQENIEPDPFIDALMKAFVLDRQRDHMATEYTLKICADTIIGDQMTRGISGGQKKRVTIGEMLVGPATALFMDSISVGLDSSTTYHIINSIRQSVQILNRTALISLLQPPPETFELFDDIILLSEGHMVCQGPRFYVLQFFEYMGFRCPDRKAVADFLQEVISRKDQAQYWARGEETYTHVSTRQFAEEFRAFHVGRAIQNELAIPFDKSMSHPFALTRSKFGTKKINLLKASLKREFLLMKRNLIVFAFKIIQLTVLGLITASAFSEDRKHHDTIQDGTIHMGALFIGLVTLILSGFAVLPMTISKLPVYYKQRSFRFYPSWAYSFPTLIPGMLFSLVEVSFWVISTYFIIGFDPNFIRQVSHYISRDFQINFMRGRKVTRNVSVASVVANLAVMWLVIFSGFVLSRDVMKKWLVWAYWTSPLMYVYNAIVGNEFLGRSWANHHAPGSNETLGIMILKSHGTITNPHQYWVGILALVGFTLLFALFANLALAYLKPYGAHHSSTIAVLDEEKLNAGELNQKKPQNHQNITLTKDESRGAVKGTSIPFTPLCITFENIVYSVDMPKERRDRGNPHDRLVLLNEVSGAFRPGVLTALMGVTGAGKTTLLDVLAGRKNTGCIEGSVKISGYPKKQETFARVSGYCEQNDIHSPLVTVYESIVFSASLRLPKDVGSQAKQNFVDEIMELIELTPIKDALVGLPNVNGLSVEQRKRLTISVELVANPSILFMDEPTSGLDARAAAIVMRVVRNTVNTGRTVVCTIHQPSIDIFESFDELFLLKQGGQVLYAGPLGHHCCHLIDYFEIKSLLITILPLKSNFPMFTCVKQINGVPKIRDGYNPATWVLEVTTRAQEELLRVDFADIYLNSDLYRRNKALIRELSIPPPNSQDLHFPSAYPQSYLTQWRMCLWRHYKSYWRDIAHNGVRYAITLASAFMFGIVFWKIGSKREKQLDIIGGIGSMYISTMFIGAQTSGGVMPAMAKERPSFYRERSSGLYAAIPYALAQVVIEIPYVLAQVTIFEIIAYAMIGFEWTASKFLEHYLFTLLSLLCFTYYGMMIVSVTPNQETCSILSSLIYSMWNLFAGFAIPRTNGMSEEAVQMFYHMKVEGVEPTGVTLFSLLLASANLKVVKEGLAQNGLSSKAMLLSQQMQEVGIKPNAKSLTSLLSVCIDMTSLKLGKAIHGYITRRYYSLSTEIATSLVDMYGSIDEAWKGYCVRQRASIMQRSDLYLWIAQSSSRSFGII</sequence>
<feature type="transmembrane region" description="Helical" evidence="10">
    <location>
        <begin position="1086"/>
        <end position="1116"/>
    </location>
</feature>
<feature type="transmembrane region" description="Helical" evidence="10">
    <location>
        <begin position="370"/>
        <end position="392"/>
    </location>
</feature>
<protein>
    <recommendedName>
        <fullName evidence="11">ABC transporter domain-containing protein</fullName>
    </recommendedName>
</protein>
<dbReference type="Pfam" id="PF00005">
    <property type="entry name" value="ABC_tran"/>
    <property type="match status" value="2"/>
</dbReference>
<dbReference type="Gene3D" id="3.40.50.300">
    <property type="entry name" value="P-loop containing nucleotide triphosphate hydrolases"/>
    <property type="match status" value="2"/>
</dbReference>
<keyword evidence="5" id="KW-0677">Repeat</keyword>
<dbReference type="InterPro" id="IPR013525">
    <property type="entry name" value="ABC2_TM"/>
</dbReference>
<dbReference type="EMBL" id="JAKOGI010000142">
    <property type="protein sequence ID" value="KAJ8442352.1"/>
    <property type="molecule type" value="Genomic_DNA"/>
</dbReference>
<evidence type="ECO:0000259" key="11">
    <source>
        <dbReference type="PROSITE" id="PS50893"/>
    </source>
</evidence>
<evidence type="ECO:0000256" key="2">
    <source>
        <dbReference type="ARBA" id="ARBA00006012"/>
    </source>
</evidence>
<dbReference type="InterPro" id="IPR027417">
    <property type="entry name" value="P-loop_NTPase"/>
</dbReference>
<accession>A0A9Q1KGJ6</accession>
<dbReference type="Gene3D" id="1.25.40.10">
    <property type="entry name" value="Tetratricopeptide repeat domain"/>
    <property type="match status" value="1"/>
</dbReference>
<evidence type="ECO:0000256" key="7">
    <source>
        <dbReference type="ARBA" id="ARBA00022840"/>
    </source>
</evidence>
<keyword evidence="13" id="KW-1185">Reference proteome</keyword>
<dbReference type="FunFam" id="3.40.50.300:FF:000059">
    <property type="entry name" value="ABC transporter G family member 40"/>
    <property type="match status" value="1"/>
</dbReference>
<keyword evidence="7" id="KW-0067">ATP-binding</keyword>
<evidence type="ECO:0000256" key="9">
    <source>
        <dbReference type="ARBA" id="ARBA00023136"/>
    </source>
</evidence>
<evidence type="ECO:0000256" key="3">
    <source>
        <dbReference type="ARBA" id="ARBA00022448"/>
    </source>
</evidence>
<dbReference type="GO" id="GO:0005886">
    <property type="term" value="C:plasma membrane"/>
    <property type="evidence" value="ECO:0007669"/>
    <property type="project" value="UniProtKB-ARBA"/>
</dbReference>
<dbReference type="GO" id="GO:0005524">
    <property type="term" value="F:ATP binding"/>
    <property type="evidence" value="ECO:0007669"/>
    <property type="project" value="UniProtKB-KW"/>
</dbReference>
<dbReference type="InterPro" id="IPR013581">
    <property type="entry name" value="PDR_assoc"/>
</dbReference>
<evidence type="ECO:0000256" key="1">
    <source>
        <dbReference type="ARBA" id="ARBA00004141"/>
    </source>
</evidence>
<gene>
    <name evidence="12" type="ORF">Cgig2_018608</name>
</gene>
<dbReference type="PROSITE" id="PS50893">
    <property type="entry name" value="ABC_TRANSPORTER_2"/>
    <property type="match status" value="2"/>
</dbReference>
<feature type="transmembrane region" description="Helical" evidence="10">
    <location>
        <begin position="1128"/>
        <end position="1149"/>
    </location>
</feature>
<feature type="domain" description="ABC transporter" evidence="11">
    <location>
        <begin position="1"/>
        <end position="241"/>
    </location>
</feature>
<dbReference type="InterPro" id="IPR017871">
    <property type="entry name" value="ABC_transporter-like_CS"/>
</dbReference>
<dbReference type="PROSITE" id="PS00211">
    <property type="entry name" value="ABC_TRANSPORTER_1"/>
    <property type="match status" value="1"/>
</dbReference>
<comment type="similarity">
    <text evidence="2">Belongs to the ABC transporter superfamily. ABCG family. PDR (TC 3.A.1.205) subfamily.</text>
</comment>
<dbReference type="SUPFAM" id="SSF52540">
    <property type="entry name" value="P-loop containing nucleoside triphosphate hydrolases"/>
    <property type="match status" value="2"/>
</dbReference>
<evidence type="ECO:0000256" key="6">
    <source>
        <dbReference type="ARBA" id="ARBA00022741"/>
    </source>
</evidence>
<evidence type="ECO:0000313" key="13">
    <source>
        <dbReference type="Proteomes" id="UP001153076"/>
    </source>
</evidence>
<dbReference type="Proteomes" id="UP001153076">
    <property type="component" value="Unassembled WGS sequence"/>
</dbReference>
<dbReference type="Pfam" id="PF08370">
    <property type="entry name" value="PDR_assoc"/>
    <property type="match status" value="1"/>
</dbReference>
<dbReference type="Pfam" id="PF01061">
    <property type="entry name" value="ABC2_membrane"/>
    <property type="match status" value="2"/>
</dbReference>
<reference evidence="12" key="1">
    <citation type="submission" date="2022-04" db="EMBL/GenBank/DDBJ databases">
        <title>Carnegiea gigantea Genome sequencing and assembly v2.</title>
        <authorList>
            <person name="Copetti D."/>
            <person name="Sanderson M.J."/>
            <person name="Burquez A."/>
            <person name="Wojciechowski M.F."/>
        </authorList>
    </citation>
    <scope>NUCLEOTIDE SEQUENCE</scope>
    <source>
        <strain evidence="12">SGP5-SGP5p</strain>
        <tissue evidence="12">Aerial part</tissue>
    </source>
</reference>
<feature type="transmembrane region" description="Helical" evidence="10">
    <location>
        <begin position="475"/>
        <end position="498"/>
    </location>
</feature>
<evidence type="ECO:0000256" key="10">
    <source>
        <dbReference type="SAM" id="Phobius"/>
    </source>
</evidence>
<dbReference type="SMART" id="SM00382">
    <property type="entry name" value="AAA"/>
    <property type="match status" value="2"/>
</dbReference>
<dbReference type="InterPro" id="IPR034003">
    <property type="entry name" value="ABCG_PDR_2"/>
</dbReference>
<proteinExistence type="inferred from homology"/>